<dbReference type="InterPro" id="IPR005635">
    <property type="entry name" value="Inner_centromere_prot_ARK-bd"/>
</dbReference>
<dbReference type="GeneID" id="110782748"/>
<evidence type="ECO:0000256" key="6">
    <source>
        <dbReference type="ARBA" id="ARBA00023242"/>
    </source>
</evidence>
<feature type="region of interest" description="Disordered" evidence="7">
    <location>
        <begin position="1075"/>
        <end position="1100"/>
    </location>
</feature>
<name>A0A9R0JQB6_SPIOL</name>
<dbReference type="InterPro" id="IPR050875">
    <property type="entry name" value="Troponin_I"/>
</dbReference>
<evidence type="ECO:0000313" key="10">
    <source>
        <dbReference type="RefSeq" id="XP_021842670.2"/>
    </source>
</evidence>
<protein>
    <recommendedName>
        <fullName evidence="8">Inner centromere protein ARK-binding domain-containing protein</fullName>
    </recommendedName>
</protein>
<dbReference type="RefSeq" id="XP_021842670.2">
    <property type="nucleotide sequence ID" value="XM_021986978.2"/>
</dbReference>
<evidence type="ECO:0000259" key="8">
    <source>
        <dbReference type="Pfam" id="PF03941"/>
    </source>
</evidence>
<evidence type="ECO:0000256" key="3">
    <source>
        <dbReference type="ARBA" id="ARBA00010042"/>
    </source>
</evidence>
<evidence type="ECO:0000313" key="9">
    <source>
        <dbReference type="Proteomes" id="UP000813463"/>
    </source>
</evidence>
<reference evidence="10 11" key="2">
    <citation type="submission" date="2025-05" db="UniProtKB">
        <authorList>
            <consortium name="RefSeq"/>
        </authorList>
    </citation>
    <scope>IDENTIFICATION</scope>
    <source>
        <tissue evidence="10 11">Leaf</tissue>
    </source>
</reference>
<evidence type="ECO:0000256" key="1">
    <source>
        <dbReference type="ARBA" id="ARBA00004123"/>
    </source>
</evidence>
<feature type="region of interest" description="Disordered" evidence="7">
    <location>
        <begin position="1135"/>
        <end position="1202"/>
    </location>
</feature>
<gene>
    <name evidence="10 11" type="primary">LOC110782748</name>
</gene>
<keyword evidence="5" id="KW-0206">Cytoskeleton</keyword>
<dbReference type="GO" id="GO:0005819">
    <property type="term" value="C:spindle"/>
    <property type="evidence" value="ECO:0007669"/>
    <property type="project" value="UniProtKB-SubCell"/>
</dbReference>
<feature type="compositionally biased region" description="Polar residues" evidence="7">
    <location>
        <begin position="1175"/>
        <end position="1200"/>
    </location>
</feature>
<keyword evidence="6" id="KW-0539">Nucleus</keyword>
<dbReference type="Pfam" id="PF03941">
    <property type="entry name" value="INCENP_ARK-bind"/>
    <property type="match status" value="1"/>
</dbReference>
<dbReference type="GO" id="GO:0005634">
    <property type="term" value="C:nucleus"/>
    <property type="evidence" value="ECO:0007669"/>
    <property type="project" value="UniProtKB-SubCell"/>
</dbReference>
<feature type="domain" description="Inner centromere protein ARK-binding" evidence="8">
    <location>
        <begin position="1447"/>
        <end position="1499"/>
    </location>
</feature>
<evidence type="ECO:0000313" key="11">
    <source>
        <dbReference type="RefSeq" id="XP_056699386.1"/>
    </source>
</evidence>
<dbReference type="RefSeq" id="XP_056699386.1">
    <property type="nucleotide sequence ID" value="XM_056843408.1"/>
</dbReference>
<keyword evidence="9" id="KW-1185">Reference proteome</keyword>
<feature type="compositionally biased region" description="Polar residues" evidence="7">
    <location>
        <begin position="1089"/>
        <end position="1098"/>
    </location>
</feature>
<feature type="region of interest" description="Disordered" evidence="7">
    <location>
        <begin position="1416"/>
        <end position="1443"/>
    </location>
</feature>
<evidence type="ECO:0000256" key="5">
    <source>
        <dbReference type="ARBA" id="ARBA00023212"/>
    </source>
</evidence>
<evidence type="ECO:0000256" key="7">
    <source>
        <dbReference type="SAM" id="MobiDB-lite"/>
    </source>
</evidence>
<comment type="similarity">
    <text evidence="3">Belongs to the INCENP family.</text>
</comment>
<reference evidence="9" key="1">
    <citation type="journal article" date="2021" name="Nat. Commun.">
        <title>Genomic analyses provide insights into spinach domestication and the genetic basis of agronomic traits.</title>
        <authorList>
            <person name="Cai X."/>
            <person name="Sun X."/>
            <person name="Xu C."/>
            <person name="Sun H."/>
            <person name="Wang X."/>
            <person name="Ge C."/>
            <person name="Zhang Z."/>
            <person name="Wang Q."/>
            <person name="Fei Z."/>
            <person name="Jiao C."/>
            <person name="Wang Q."/>
        </authorList>
    </citation>
    <scope>NUCLEOTIDE SEQUENCE [LARGE SCALE GENOMIC DNA]</scope>
    <source>
        <strain evidence="9">cv. Varoflay</strain>
    </source>
</reference>
<dbReference type="PANTHER" id="PTHR13738">
    <property type="entry name" value="TROPONIN I"/>
    <property type="match status" value="1"/>
</dbReference>
<dbReference type="PANTHER" id="PTHR13738:SF1">
    <property type="entry name" value="TROPONIN I"/>
    <property type="match status" value="1"/>
</dbReference>
<evidence type="ECO:0000256" key="2">
    <source>
        <dbReference type="ARBA" id="ARBA00004186"/>
    </source>
</evidence>
<feature type="compositionally biased region" description="Low complexity" evidence="7">
    <location>
        <begin position="1038"/>
        <end position="1051"/>
    </location>
</feature>
<sequence length="1508" mass="165955">MATKEEKLFVQIFDRKREIIDKLKHLRQLRTQHLLSKVLIEDISPPPWLLNSNSQTSTSDLTALNREELISGLLLPRPGPFASYPSGPCLLYDKPVLSAANSGIPDETCAGNCASSNGFDEDGPGVAPVSRFDDTEDTAGIIPSCQVDGTEDAADIAPLPHVDDSVDTFNYVPMSPPEDQTDKSNAYKPEQSLVKIQRSRSRQKALELRNSAKTSAKSRLGMENSNICRNDEQLGLRRSLELAEPSALPTEICSNEKVAIGNCLNKELSADGYAGFLAQSTGFAPEICSKEEVATGYHSDKKKFFDTSGGSFTHSTVHEGNEVELADNQMIEECSNIYGGRFTRSGSSVEGAHSLNKRTMDVCVAPMTRSKSFQGAHPLNKKNVDVCVGPIMRSESVEGAHPLNKKSMDVCVSRIVRSKSGLTQQVESSIGNSIKAHSGIFMRSKSRAEEAERFQRSMSKKVSVKPKQLDFDEVEERKFLGNLPDHLPGPISLDTLEERTRAHTINTPSSLPGAVSIGAYPQSLAYKTLEVPGSEIAHALSKSDKISGQTLILQDCVGGLQSSLDAEATEVAQLSPDQTPVGLLVPVTDFAPTVTRDEAKADSAQSAKIVKLGSLSTSAAVRASSSSHGKQAGDSELCELRAEVNMLQAFNYSNALDGSWPCYKRRKIDYQNPNKSCSPTLRVNSFRAISENIPDRCDWGEKENIHPVSQKSINSHNSGAALSECTILAKETGQSVSSSTSKEHSLTHQVECGKDKVSLGRISIASTCKHLKLSESDVSNVNRSITAEPSDLLPKDEKVKANAFSAASCSEMVSGGLVYGQDLVNGDAAVELVDTKMIVDQRKSHQSVHDFKLSIGSPLMEFMNVAEADQTIPELERFVIGDNTVDEQSSGKEIFHEEAPFLYKKVDRTSLPEVFCNSATLSTPVSPFPSGCKSYLPPGIYSSVPNGLLENIDIQCNLLHSGSALFGKSHSDIFSFPNRQYVWDIKKPFLSPVGRGYEGATSKSGGSDKLGSSNLELTCFPILEDPESGEEDVNDAVNSSMKKSSSTMNNSADREPYFDITAEYASSLVPNHADERGSLESVSVEDTRTVSSTRSGGNKESLCDKVMQNETTLAPDYVDERCSLGSVCTEIRTREMRNESKKSSMSQRKYRQTRLEKENKGFSVGTYSSKKHSKPLSNRFSKQISSENSSLRTRGQSFSEKGQKCKNIVSNIKSFVPLVQQKQAAAVLPEKRDVKVKALQAAEAAKRAAEIRENERKQKKEAMKLERARAEQENMKEMELKRKLKEEHKKKREAETAAKKRQREEEEKNLKERKKQRVEEARLQHKQAEENLKAWKEESRCAAEEERANLRKDLNEKIEKKLEKGYEREDSENPMNYTVVVGSDRREADDGRSTLIDHKMPTVSSATGKVGNVEVAESSTPNIVKNDKPDHRTSAPQSYDISPYQCSDDEEEAMDEIPNKKFVPTWASKSCVALALSSLQHVDPNVIFPPGSFCSLEKVLLPRRILQK</sequence>
<dbReference type="KEGG" id="soe:110782748"/>
<feature type="compositionally biased region" description="Basic and acidic residues" evidence="7">
    <location>
        <begin position="1250"/>
        <end position="1310"/>
    </location>
</feature>
<proteinExistence type="inferred from homology"/>
<organism evidence="9 10">
    <name type="scientific">Spinacia oleracea</name>
    <name type="common">Spinach</name>
    <dbReference type="NCBI Taxonomy" id="3562"/>
    <lineage>
        <taxon>Eukaryota</taxon>
        <taxon>Viridiplantae</taxon>
        <taxon>Streptophyta</taxon>
        <taxon>Embryophyta</taxon>
        <taxon>Tracheophyta</taxon>
        <taxon>Spermatophyta</taxon>
        <taxon>Magnoliopsida</taxon>
        <taxon>eudicotyledons</taxon>
        <taxon>Gunneridae</taxon>
        <taxon>Pentapetalae</taxon>
        <taxon>Caryophyllales</taxon>
        <taxon>Chenopodiaceae</taxon>
        <taxon>Chenopodioideae</taxon>
        <taxon>Anserineae</taxon>
        <taxon>Spinacia</taxon>
    </lineage>
</organism>
<feature type="region of interest" description="Disordered" evidence="7">
    <location>
        <begin position="1024"/>
        <end position="1053"/>
    </location>
</feature>
<accession>A0A9R0JQB6</accession>
<keyword evidence="4" id="KW-0963">Cytoplasm</keyword>
<feature type="compositionally biased region" description="Acidic residues" evidence="7">
    <location>
        <begin position="1024"/>
        <end position="1034"/>
    </location>
</feature>
<feature type="region of interest" description="Disordered" evidence="7">
    <location>
        <begin position="1250"/>
        <end position="1322"/>
    </location>
</feature>
<comment type="subcellular location">
    <subcellularLocation>
        <location evidence="2">Cytoplasm</location>
        <location evidence="2">Cytoskeleton</location>
        <location evidence="2">Spindle</location>
    </subcellularLocation>
    <subcellularLocation>
        <location evidence="1">Nucleus</location>
    </subcellularLocation>
</comment>
<evidence type="ECO:0000256" key="4">
    <source>
        <dbReference type="ARBA" id="ARBA00022490"/>
    </source>
</evidence>
<dbReference type="Proteomes" id="UP000813463">
    <property type="component" value="Chromosome 4"/>
</dbReference>